<dbReference type="InterPro" id="IPR022190">
    <property type="entry name" value="DUF3716"/>
</dbReference>
<feature type="region of interest" description="Disordered" evidence="1">
    <location>
        <begin position="169"/>
        <end position="196"/>
    </location>
</feature>
<dbReference type="VEuPathDB" id="FungiDB:F9C07_2257535"/>
<evidence type="ECO:0000313" key="2">
    <source>
        <dbReference type="EMBL" id="QRD90834.1"/>
    </source>
</evidence>
<feature type="compositionally biased region" description="Polar residues" evidence="1">
    <location>
        <begin position="28"/>
        <end position="41"/>
    </location>
</feature>
<accession>A0A7U2MVV0</accession>
<feature type="region of interest" description="Disordered" evidence="1">
    <location>
        <begin position="219"/>
        <end position="248"/>
    </location>
</feature>
<organism evidence="2 3">
    <name type="scientific">Aspergillus flavus (strain ATCC 200026 / FGSC A1120 / IAM 13836 / NRRL 3357 / JCM 12722 / SRRC 167)</name>
    <dbReference type="NCBI Taxonomy" id="332952"/>
    <lineage>
        <taxon>Eukaryota</taxon>
        <taxon>Fungi</taxon>
        <taxon>Dikarya</taxon>
        <taxon>Ascomycota</taxon>
        <taxon>Pezizomycotina</taxon>
        <taxon>Eurotiomycetes</taxon>
        <taxon>Eurotiomycetidae</taxon>
        <taxon>Eurotiales</taxon>
        <taxon>Aspergillaceae</taxon>
        <taxon>Aspergillus</taxon>
        <taxon>Aspergillus subgen. Circumdati</taxon>
    </lineage>
</organism>
<proteinExistence type="predicted"/>
<dbReference type="EMBL" id="CP044618">
    <property type="protein sequence ID" value="QRD90834.1"/>
    <property type="molecule type" value="Genomic_DNA"/>
</dbReference>
<feature type="compositionally biased region" description="Low complexity" evidence="1">
    <location>
        <begin position="173"/>
        <end position="188"/>
    </location>
</feature>
<sequence>MPIMNRGRTNTDHERHPGDEPRDAPSPTKFTPQRVTSTPTNKGKRPKKAHKPTIPGSTTHDLPIAGPNPNSAIEYYSNLPVQRYLDWQTDENNRPIIRELTNNLSRLAAFVQTRGTEASEPCSFCSEQLGVWRSCIIGSDTTADTKVHGSCANCRFSRRYTCAHRIYRESSEDTGSSSGTREGTEPSSRPVDNEGFHIARPVSDEEVERFLLLLQPKSSQQCGPNAQKTPDVQGSNDPKSATTKGQESAKNVTFIATTSSADIRVRCKHDGKAIPFPLRPEAFHDLPLLGQALLDMTQHYNVIRRRTEQIEGTEPCRSTVNPGILLRMGNHAHYVVCRAR</sequence>
<dbReference type="Proteomes" id="UP000596276">
    <property type="component" value="Chromosome 4"/>
</dbReference>
<name>A0A7U2MVV0_ASPFN</name>
<dbReference type="VEuPathDB" id="FungiDB:AFLA_011621"/>
<feature type="compositionally biased region" description="Basic and acidic residues" evidence="1">
    <location>
        <begin position="9"/>
        <end position="23"/>
    </location>
</feature>
<evidence type="ECO:0000313" key="3">
    <source>
        <dbReference type="Proteomes" id="UP000596276"/>
    </source>
</evidence>
<reference evidence="3" key="1">
    <citation type="journal article" date="2021" name="G3 (Bethesda)">
        <title>Chromosome assembled and annotated genome sequence of Aspergillus flavus NRRL 3357.</title>
        <authorList>
            <person name="Skerker J.M."/>
            <person name="Pianalto K.M."/>
            <person name="Mondo S.J."/>
            <person name="Yang K."/>
            <person name="Arkin A.P."/>
            <person name="Keller N.P."/>
            <person name="Grigoriev I.V."/>
            <person name="Louise Glass N.L."/>
        </authorList>
    </citation>
    <scope>NUCLEOTIDE SEQUENCE [LARGE SCALE GENOMIC DNA]</scope>
    <source>
        <strain evidence="3">ATCC 200026 / FGSC A1120 / IAM 13836 / NRRL 3357 / JCM 12722 / SRRC 167</strain>
    </source>
</reference>
<dbReference type="AlphaFoldDB" id="A0A7U2MVV0"/>
<feature type="region of interest" description="Disordered" evidence="1">
    <location>
        <begin position="1"/>
        <end position="65"/>
    </location>
</feature>
<keyword evidence="3" id="KW-1185">Reference proteome</keyword>
<feature type="compositionally biased region" description="Basic residues" evidence="1">
    <location>
        <begin position="42"/>
        <end position="51"/>
    </location>
</feature>
<evidence type="ECO:0000256" key="1">
    <source>
        <dbReference type="SAM" id="MobiDB-lite"/>
    </source>
</evidence>
<protein>
    <submittedName>
        <fullName evidence="2">Uncharacterized protein</fullName>
    </submittedName>
</protein>
<gene>
    <name evidence="2" type="ORF">F9C07_2257535</name>
</gene>
<dbReference type="Pfam" id="PF12511">
    <property type="entry name" value="DUF3716"/>
    <property type="match status" value="1"/>
</dbReference>